<name>A0A388KFE8_CHABU</name>
<organism evidence="2 3">
    <name type="scientific">Chara braunii</name>
    <name type="common">Braun's stonewort</name>
    <dbReference type="NCBI Taxonomy" id="69332"/>
    <lineage>
        <taxon>Eukaryota</taxon>
        <taxon>Viridiplantae</taxon>
        <taxon>Streptophyta</taxon>
        <taxon>Charophyceae</taxon>
        <taxon>Charales</taxon>
        <taxon>Characeae</taxon>
        <taxon>Chara</taxon>
    </lineage>
</organism>
<comment type="caution">
    <text evidence="2">The sequence shown here is derived from an EMBL/GenBank/DDBJ whole genome shotgun (WGS) entry which is preliminary data.</text>
</comment>
<feature type="compositionally biased region" description="Acidic residues" evidence="1">
    <location>
        <begin position="132"/>
        <end position="146"/>
    </location>
</feature>
<proteinExistence type="predicted"/>
<dbReference type="Proteomes" id="UP000265515">
    <property type="component" value="Unassembled WGS sequence"/>
</dbReference>
<protein>
    <submittedName>
        <fullName evidence="2">Uncharacterized protein</fullName>
    </submittedName>
</protein>
<feature type="region of interest" description="Disordered" evidence="1">
    <location>
        <begin position="124"/>
        <end position="146"/>
    </location>
</feature>
<sequence>MLPWLILEWVGGSKLLDCLNQRNMGIGDYASRCAMIDGLNEWLLSDTSTFHLLWSFDLWSDLLWSTTNDKPAFLKLTKFLVTHSKEIVEEDELVSAAIDVNIAIKEKIFVNLFGAESNFHAGLVQPNPSLEGSDEEFEGDEEGDEDALPLTEEEKAYHAKVLAEERREKLKAVGDNQRTFVNKYTRNAFLPIAPPRWIEAQSREVEDKLWDLYTFNYLIPIHVDSYKFLASLTEEEMKKCGEKALMENTNLIRGNYPLTPATMKLALVGEFNHTKCCVSASALAVRGFLAPKQQSAMAELKRIWNVGRPYLKCLCVAEGKSDCGKNISWFDHVLWYLLSDLHYLFPEAPSLRAHGLQYGSRPLENSAEHPGRPSYYAKFPKTMAKLILPARYVRSTEKRRKETVAVFVAKKAKKAQPSILKFYVPPARDNSVVLAKGTAILVDIGTPTSSSITVQDDG</sequence>
<evidence type="ECO:0000313" key="2">
    <source>
        <dbReference type="EMBL" id="GBG68673.1"/>
    </source>
</evidence>
<dbReference type="Gramene" id="GBG68673">
    <property type="protein sequence ID" value="GBG68673"/>
    <property type="gene ID" value="CBR_g3214"/>
</dbReference>
<reference evidence="2 3" key="1">
    <citation type="journal article" date="2018" name="Cell">
        <title>The Chara Genome: Secondary Complexity and Implications for Plant Terrestrialization.</title>
        <authorList>
            <person name="Nishiyama T."/>
            <person name="Sakayama H."/>
            <person name="Vries J.D."/>
            <person name="Buschmann H."/>
            <person name="Saint-Marcoux D."/>
            <person name="Ullrich K.K."/>
            <person name="Haas F.B."/>
            <person name="Vanderstraeten L."/>
            <person name="Becker D."/>
            <person name="Lang D."/>
            <person name="Vosolsobe S."/>
            <person name="Rombauts S."/>
            <person name="Wilhelmsson P.K.I."/>
            <person name="Janitza P."/>
            <person name="Kern R."/>
            <person name="Heyl A."/>
            <person name="Rumpler F."/>
            <person name="Villalobos L.I.A.C."/>
            <person name="Clay J.M."/>
            <person name="Skokan R."/>
            <person name="Toyoda A."/>
            <person name="Suzuki Y."/>
            <person name="Kagoshima H."/>
            <person name="Schijlen E."/>
            <person name="Tajeshwar N."/>
            <person name="Catarino B."/>
            <person name="Hetherington A.J."/>
            <person name="Saltykova A."/>
            <person name="Bonnot C."/>
            <person name="Breuninger H."/>
            <person name="Symeonidi A."/>
            <person name="Radhakrishnan G.V."/>
            <person name="Van Nieuwerburgh F."/>
            <person name="Deforce D."/>
            <person name="Chang C."/>
            <person name="Karol K.G."/>
            <person name="Hedrich R."/>
            <person name="Ulvskov P."/>
            <person name="Glockner G."/>
            <person name="Delwiche C.F."/>
            <person name="Petrasek J."/>
            <person name="Van de Peer Y."/>
            <person name="Friml J."/>
            <person name="Beilby M."/>
            <person name="Dolan L."/>
            <person name="Kohara Y."/>
            <person name="Sugano S."/>
            <person name="Fujiyama A."/>
            <person name="Delaux P.-M."/>
            <person name="Quint M."/>
            <person name="TheiBen G."/>
            <person name="Hagemann M."/>
            <person name="Harholt J."/>
            <person name="Dunand C."/>
            <person name="Zachgo S."/>
            <person name="Langdale J."/>
            <person name="Maumus F."/>
            <person name="Straeten D.V.D."/>
            <person name="Gould S.B."/>
            <person name="Rensing S.A."/>
        </authorList>
    </citation>
    <scope>NUCLEOTIDE SEQUENCE [LARGE SCALE GENOMIC DNA]</scope>
    <source>
        <strain evidence="2 3">S276</strain>
    </source>
</reference>
<dbReference type="EMBL" id="BFEA01000104">
    <property type="protein sequence ID" value="GBG68673.1"/>
    <property type="molecule type" value="Genomic_DNA"/>
</dbReference>
<accession>A0A388KFE8</accession>
<dbReference type="AlphaFoldDB" id="A0A388KFE8"/>
<keyword evidence="3" id="KW-1185">Reference proteome</keyword>
<evidence type="ECO:0000313" key="3">
    <source>
        <dbReference type="Proteomes" id="UP000265515"/>
    </source>
</evidence>
<gene>
    <name evidence="2" type="ORF">CBR_g3214</name>
</gene>
<evidence type="ECO:0000256" key="1">
    <source>
        <dbReference type="SAM" id="MobiDB-lite"/>
    </source>
</evidence>